<sequence length="78" mass="8975">MEAGNDVLRDAERNMLQLGEEARPLGELLRRYEAADLVQSPLEDIVRLRELLQRSEQLVSDIGRRFADNANNLIDRRA</sequence>
<dbReference type="EMBL" id="NGAF01000051">
    <property type="protein sequence ID" value="OXR39928.1"/>
    <property type="molecule type" value="Genomic_DNA"/>
</dbReference>
<comment type="caution">
    <text evidence="1">The sequence shown here is derived from an EMBL/GenBank/DDBJ whole genome shotgun (WGS) entry which is preliminary data.</text>
</comment>
<evidence type="ECO:0000313" key="1">
    <source>
        <dbReference type="EMBL" id="OXR39928.1"/>
    </source>
</evidence>
<organism evidence="1 2">
    <name type="scientific">Nocardia cerradoensis</name>
    <dbReference type="NCBI Taxonomy" id="85688"/>
    <lineage>
        <taxon>Bacteria</taxon>
        <taxon>Bacillati</taxon>
        <taxon>Actinomycetota</taxon>
        <taxon>Actinomycetes</taxon>
        <taxon>Mycobacteriales</taxon>
        <taxon>Nocardiaceae</taxon>
        <taxon>Nocardia</taxon>
    </lineage>
</organism>
<name>A0A231GTM3_9NOCA</name>
<dbReference type="Proteomes" id="UP000215506">
    <property type="component" value="Unassembled WGS sequence"/>
</dbReference>
<proteinExistence type="predicted"/>
<keyword evidence="2" id="KW-1185">Reference proteome</keyword>
<protein>
    <submittedName>
        <fullName evidence="1">Uncharacterized protein</fullName>
    </submittedName>
</protein>
<gene>
    <name evidence="1" type="ORF">B7C42_07991</name>
</gene>
<reference evidence="1 2" key="1">
    <citation type="submission" date="2017-07" db="EMBL/GenBank/DDBJ databases">
        <title>First draft Genome Sequence of Nocardia cerradoensis isolated from human infection.</title>
        <authorList>
            <person name="Carrasco G."/>
        </authorList>
    </citation>
    <scope>NUCLEOTIDE SEQUENCE [LARGE SCALE GENOMIC DNA]</scope>
    <source>
        <strain evidence="1 2">CNM20130759</strain>
    </source>
</reference>
<accession>A0A231GTM3</accession>
<evidence type="ECO:0000313" key="2">
    <source>
        <dbReference type="Proteomes" id="UP000215506"/>
    </source>
</evidence>
<dbReference type="AlphaFoldDB" id="A0A231GTM3"/>